<comment type="subcellular location">
    <subcellularLocation>
        <location evidence="1">Nucleus</location>
    </subcellularLocation>
</comment>
<feature type="region of interest" description="Disordered" evidence="5">
    <location>
        <begin position="842"/>
        <end position="895"/>
    </location>
</feature>
<evidence type="ECO:0000313" key="7">
    <source>
        <dbReference type="EMBL" id="CBJ33518.1"/>
    </source>
</evidence>
<feature type="compositionally biased region" description="Low complexity" evidence="5">
    <location>
        <begin position="1471"/>
        <end position="1481"/>
    </location>
</feature>
<reference evidence="7 8" key="1">
    <citation type="journal article" date="2010" name="Nature">
        <title>The Ectocarpus genome and the independent evolution of multicellularity in brown algae.</title>
        <authorList>
            <person name="Cock J.M."/>
            <person name="Sterck L."/>
            <person name="Rouze P."/>
            <person name="Scornet D."/>
            <person name="Allen A.E."/>
            <person name="Amoutzias G."/>
            <person name="Anthouard V."/>
            <person name="Artiguenave F."/>
            <person name="Aury J.M."/>
            <person name="Badger J.H."/>
            <person name="Beszteri B."/>
            <person name="Billiau K."/>
            <person name="Bonnet E."/>
            <person name="Bothwell J.H."/>
            <person name="Bowler C."/>
            <person name="Boyen C."/>
            <person name="Brownlee C."/>
            <person name="Carrano C.J."/>
            <person name="Charrier B."/>
            <person name="Cho G.Y."/>
            <person name="Coelho S.M."/>
            <person name="Collen J."/>
            <person name="Corre E."/>
            <person name="Da Silva C."/>
            <person name="Delage L."/>
            <person name="Delaroque N."/>
            <person name="Dittami S.M."/>
            <person name="Doulbeau S."/>
            <person name="Elias M."/>
            <person name="Farnham G."/>
            <person name="Gachon C.M."/>
            <person name="Gschloessl B."/>
            <person name="Heesch S."/>
            <person name="Jabbari K."/>
            <person name="Jubin C."/>
            <person name="Kawai H."/>
            <person name="Kimura K."/>
            <person name="Kloareg B."/>
            <person name="Kupper F.C."/>
            <person name="Lang D."/>
            <person name="Le Bail A."/>
            <person name="Leblanc C."/>
            <person name="Lerouge P."/>
            <person name="Lohr M."/>
            <person name="Lopez P.J."/>
            <person name="Martens C."/>
            <person name="Maumus F."/>
            <person name="Michel G."/>
            <person name="Miranda-Saavedra D."/>
            <person name="Morales J."/>
            <person name="Moreau H."/>
            <person name="Motomura T."/>
            <person name="Nagasato C."/>
            <person name="Napoli C.A."/>
            <person name="Nelson D.R."/>
            <person name="Nyvall-Collen P."/>
            <person name="Peters A.F."/>
            <person name="Pommier C."/>
            <person name="Potin P."/>
            <person name="Poulain J."/>
            <person name="Quesneville H."/>
            <person name="Read B."/>
            <person name="Rensing S.A."/>
            <person name="Ritter A."/>
            <person name="Rousvoal S."/>
            <person name="Samanta M."/>
            <person name="Samson G."/>
            <person name="Schroeder D.C."/>
            <person name="Segurens B."/>
            <person name="Strittmatter M."/>
            <person name="Tonon T."/>
            <person name="Tregear J.W."/>
            <person name="Valentin K."/>
            <person name="von Dassow P."/>
            <person name="Yamagishi T."/>
            <person name="Van de Peer Y."/>
            <person name="Wincker P."/>
        </authorList>
    </citation>
    <scope>NUCLEOTIDE SEQUENCE [LARGE SCALE GENOMIC DNA]</scope>
    <source>
        <strain evidence="8">Ec32 / CCAP1310/4</strain>
    </source>
</reference>
<feature type="compositionally biased region" description="Gly residues" evidence="5">
    <location>
        <begin position="301"/>
        <end position="310"/>
    </location>
</feature>
<feature type="compositionally biased region" description="Basic and acidic residues" evidence="5">
    <location>
        <begin position="123"/>
        <end position="132"/>
    </location>
</feature>
<feature type="compositionally biased region" description="Basic and acidic residues" evidence="5">
    <location>
        <begin position="560"/>
        <end position="599"/>
    </location>
</feature>
<feature type="compositionally biased region" description="Basic and acidic residues" evidence="5">
    <location>
        <begin position="343"/>
        <end position="354"/>
    </location>
</feature>
<name>D7G3C4_ECTSI</name>
<feature type="compositionally biased region" description="Low complexity" evidence="5">
    <location>
        <begin position="1249"/>
        <end position="1261"/>
    </location>
</feature>
<evidence type="ECO:0000256" key="3">
    <source>
        <dbReference type="ARBA" id="ARBA00023204"/>
    </source>
</evidence>
<feature type="compositionally biased region" description="Basic residues" evidence="5">
    <location>
        <begin position="133"/>
        <end position="143"/>
    </location>
</feature>
<feature type="region of interest" description="Disordered" evidence="5">
    <location>
        <begin position="1362"/>
        <end position="1403"/>
    </location>
</feature>
<feature type="domain" description="Chromatin assembly factor 1 subunit A dimerization" evidence="6">
    <location>
        <begin position="826"/>
        <end position="893"/>
    </location>
</feature>
<feature type="compositionally biased region" description="Basic and acidic residues" evidence="5">
    <location>
        <begin position="1273"/>
        <end position="1282"/>
    </location>
</feature>
<organism evidence="7 8">
    <name type="scientific">Ectocarpus siliculosus</name>
    <name type="common">Brown alga</name>
    <name type="synonym">Conferva siliculosa</name>
    <dbReference type="NCBI Taxonomy" id="2880"/>
    <lineage>
        <taxon>Eukaryota</taxon>
        <taxon>Sar</taxon>
        <taxon>Stramenopiles</taxon>
        <taxon>Ochrophyta</taxon>
        <taxon>PX clade</taxon>
        <taxon>Phaeophyceae</taxon>
        <taxon>Ectocarpales</taxon>
        <taxon>Ectocarpaceae</taxon>
        <taxon>Ectocarpus</taxon>
    </lineage>
</organism>
<dbReference type="GO" id="GO:0005634">
    <property type="term" value="C:nucleus"/>
    <property type="evidence" value="ECO:0007669"/>
    <property type="project" value="UniProtKB-SubCell"/>
</dbReference>
<dbReference type="PANTHER" id="PTHR15272">
    <property type="entry name" value="CHROMATIN ASSEMBLY FACTOR 1 SUBUNIT A CAF-1 SUBUNIT A"/>
    <property type="match status" value="1"/>
</dbReference>
<feature type="compositionally biased region" description="Gly residues" evidence="5">
    <location>
        <begin position="1048"/>
        <end position="1061"/>
    </location>
</feature>
<keyword evidence="2" id="KW-0227">DNA damage</keyword>
<dbReference type="InterPro" id="IPR022043">
    <property type="entry name" value="CAF1A_DD"/>
</dbReference>
<keyword evidence="8" id="KW-1185">Reference proteome</keyword>
<accession>D7G3C4</accession>
<feature type="compositionally biased region" description="Basic and acidic residues" evidence="5">
    <location>
        <begin position="610"/>
        <end position="621"/>
    </location>
</feature>
<dbReference type="OrthoDB" id="79480at2759"/>
<dbReference type="PANTHER" id="PTHR15272:SF0">
    <property type="entry name" value="CHROMATIN ASSEMBLY FACTOR 1 SUBUNIT A"/>
    <property type="match status" value="1"/>
</dbReference>
<feature type="compositionally biased region" description="Low complexity" evidence="5">
    <location>
        <begin position="1489"/>
        <end position="1519"/>
    </location>
</feature>
<evidence type="ECO:0000259" key="6">
    <source>
        <dbReference type="Pfam" id="PF12253"/>
    </source>
</evidence>
<feature type="compositionally biased region" description="Basic and acidic residues" evidence="5">
    <location>
        <begin position="1297"/>
        <end position="1311"/>
    </location>
</feature>
<dbReference type="InParanoid" id="D7G3C4"/>
<dbReference type="GO" id="GO:0006334">
    <property type="term" value="P:nucleosome assembly"/>
    <property type="evidence" value="ECO:0007669"/>
    <property type="project" value="TreeGrafter"/>
</dbReference>
<evidence type="ECO:0000256" key="2">
    <source>
        <dbReference type="ARBA" id="ARBA00022763"/>
    </source>
</evidence>
<dbReference type="EMBL" id="FN648713">
    <property type="protein sequence ID" value="CBJ33518.1"/>
    <property type="molecule type" value="Genomic_DNA"/>
</dbReference>
<feature type="compositionally biased region" description="Acidic residues" evidence="5">
    <location>
        <begin position="867"/>
        <end position="893"/>
    </location>
</feature>
<feature type="region of interest" description="Disordered" evidence="5">
    <location>
        <begin position="1444"/>
        <end position="1519"/>
    </location>
</feature>
<evidence type="ECO:0000256" key="1">
    <source>
        <dbReference type="ARBA" id="ARBA00004123"/>
    </source>
</evidence>
<feature type="region of interest" description="Disordered" evidence="5">
    <location>
        <begin position="1173"/>
        <end position="1206"/>
    </location>
</feature>
<feature type="region of interest" description="Disordered" evidence="5">
    <location>
        <begin position="1"/>
        <end position="354"/>
    </location>
</feature>
<dbReference type="EMBL" id="FN649736">
    <property type="protein sequence ID" value="CBJ33518.1"/>
    <property type="molecule type" value="Genomic_DNA"/>
</dbReference>
<dbReference type="OMA" id="ETHAPIE"/>
<dbReference type="Pfam" id="PF12253">
    <property type="entry name" value="CAF1A_dimeriz"/>
    <property type="match status" value="1"/>
</dbReference>
<feature type="compositionally biased region" description="Low complexity" evidence="5">
    <location>
        <begin position="39"/>
        <end position="58"/>
    </location>
</feature>
<dbReference type="eggNOG" id="KOG4364">
    <property type="taxonomic scope" value="Eukaryota"/>
</dbReference>
<feature type="compositionally biased region" description="Low complexity" evidence="5">
    <location>
        <begin position="210"/>
        <end position="224"/>
    </location>
</feature>
<dbReference type="Proteomes" id="UP000002630">
    <property type="component" value="Linkage Group LG11"/>
</dbReference>
<sequence>MPPATKRGPGRPSNSSGAGGGGVPARKKKDKAEVGKAQPTLTKFFTTPKTKPAAAAAADDVVLIPSPTKKGGDDKPPPTKAAAEQQPEPKAVIEEASSSGSGGCPSPASIIKSAARAWVLEQQQEKQQEKKQQQKQKKQKQKAKTVSEEASSFPGGGGGDRDDGGSPSSAIKSVRFKLDKETESPANAKSPSDRGTKRLRQGQDDDDDQNGGSVVAAAAAAAAARDAEEGDVLMSEQAAATGGAGAGDVRSDKNSKAVKPSAAFASGGNGSESTEEGGDAGAQTGFVTPSRSPQPPSPSHDGGGGGGGGQEDMDVVVVAPPPPAGAKDKPTLQLSQAVSSARSADEGEGRQDRRMGLQDAVDGALAWKAAGEGGGGADAAAASASAGASAGAASAGAFPEHLAPLLARLVQGSASPLSSLAEEACGVMADLIPGQAAGLTADQVSGKISLIAQRKCYGSQPRKAVIPEDTAPEAIWRWEVQLMDLLPTEKAGVVKSARSDRTNSGRLVKALVRLTEVMAKFPGDAAKISKEEEKVMAFARREEALRQKATLKEAGAAMREAARRGREEAKAEEKRAKEEERRKKLEQRQAERDAKDQERRRVKAEAAAAEEERKKEEEAKQQPKISLFNFFRVTDAAPSQDAKENVEPSAMGVLHAGVNGSRDAAGKALAAAGATAATAAAGGGGGALIGQAGSGNAGGAGVEAAAAGGVGGVEVGGGGGGGGDLGGGVVVRRSEGGFGPEEVVLFEKRLKDGGEPEELLVKTAREMGERSLKRKAIAAALAGDDEVEVVRAKKIKVTVTVAGGRGGFGEPSYSETKQVEVRNRMKLLQFHQDHRPPYWGTWSKSSSQVTGRRPLGRDTKGTLNYDYDSEEDWEEEAQGEDLLSDEEVEPEDNLDYKARNQAAVVDGWLRQDDEFSDEEIDRFDSGKSNNNANNNANNNNNNRKALGFVGEGVTIGAGAAAAAAGGSASNGQQQQQQQQQPAFVSAIMFRRRPISDEEARARPALRALSGYRAVTPFSGGNGRRPRSPAFPVSVVEAMVEKARRSDTGEGGGAGAGAGAGLGKEEGKVRKVKDVPDELLPMLVEKLHGKADKREDVVNAFVAEHPQCTKKSVHQKVKDVATRERSLHGGTVFVVNPEVIERLGVETSAVELKPSQAEVAAAAAALKAEKAAEKSASSAVDDDDGVNTTPGSGPKAAGDKSKTAPVPGQLSLLGFLQTAKVKGATAGDSSPPSRATPKMLFGPNAKDEGAAPSASAGAGAASNGTETCAGKAAAAEEGKEKGDGASSKGGGDGGGGLAKEEKEKEKETKESRSPLWAKPSPDADGGWEECKESEPPMGRAVPPCKVLTPSRKLRQVAAARPVLYLGSGTPPPPRVILLDANSNSSSRGEETINDESGGADDLSGEAEVKGVVAVATEVEPATPVAAAAAATTTAAAAATVTTTTRLERMVMGGSVGRGDRKPSSPSPGAKTAPAPESVAVAAVGGGQGGESKASVAAASASASPSLNAGGSSVGSVGSSS</sequence>
<evidence type="ECO:0000256" key="5">
    <source>
        <dbReference type="SAM" id="MobiDB-lite"/>
    </source>
</evidence>
<proteinExistence type="predicted"/>
<feature type="region of interest" description="Disordered" evidence="5">
    <location>
        <begin position="1222"/>
        <end position="1343"/>
    </location>
</feature>
<feature type="compositionally biased region" description="Low complexity" evidence="5">
    <location>
        <begin position="929"/>
        <end position="942"/>
    </location>
</feature>
<keyword evidence="3" id="KW-0234">DNA repair</keyword>
<dbReference type="GO" id="GO:0006281">
    <property type="term" value="P:DNA repair"/>
    <property type="evidence" value="ECO:0007669"/>
    <property type="project" value="UniProtKB-KW"/>
</dbReference>
<evidence type="ECO:0000256" key="4">
    <source>
        <dbReference type="ARBA" id="ARBA00023242"/>
    </source>
</evidence>
<keyword evidence="4" id="KW-0539">Nucleus</keyword>
<dbReference type="STRING" id="2880.D7G3C4"/>
<protein>
    <recommendedName>
        <fullName evidence="6">Chromatin assembly factor 1 subunit A dimerization domain-containing protein</fullName>
    </recommendedName>
</protein>
<feature type="compositionally biased region" description="Low complexity" evidence="5">
    <location>
        <begin position="96"/>
        <end position="109"/>
    </location>
</feature>
<feature type="region of interest" description="Disordered" evidence="5">
    <location>
        <begin position="554"/>
        <end position="622"/>
    </location>
</feature>
<feature type="region of interest" description="Disordered" evidence="5">
    <location>
        <begin position="921"/>
        <end position="943"/>
    </location>
</feature>
<feature type="region of interest" description="Disordered" evidence="5">
    <location>
        <begin position="1043"/>
        <end position="1066"/>
    </location>
</feature>
<feature type="compositionally biased region" description="Gly residues" evidence="5">
    <location>
        <begin position="1286"/>
        <end position="1296"/>
    </location>
</feature>
<evidence type="ECO:0000313" key="8">
    <source>
        <dbReference type="Proteomes" id="UP000002630"/>
    </source>
</evidence>
<gene>
    <name evidence="7" type="ORF">Esi_0504_0004</name>
</gene>
<dbReference type="GO" id="GO:0033186">
    <property type="term" value="C:CAF-1 complex"/>
    <property type="evidence" value="ECO:0007669"/>
    <property type="project" value="TreeGrafter"/>
</dbReference>
<feature type="compositionally biased region" description="Polar residues" evidence="5">
    <location>
        <begin position="332"/>
        <end position="342"/>
    </location>
</feature>